<protein>
    <recommendedName>
        <fullName evidence="4">HEAT repeat domain-containing protein</fullName>
    </recommendedName>
</protein>
<dbReference type="InterPro" id="IPR016024">
    <property type="entry name" value="ARM-type_fold"/>
</dbReference>
<name>A0A919PJ46_9ACTN</name>
<evidence type="ECO:0008006" key="4">
    <source>
        <dbReference type="Google" id="ProtNLM"/>
    </source>
</evidence>
<evidence type="ECO:0000313" key="3">
    <source>
        <dbReference type="Proteomes" id="UP000660611"/>
    </source>
</evidence>
<feature type="region of interest" description="Disordered" evidence="1">
    <location>
        <begin position="1"/>
        <end position="92"/>
    </location>
</feature>
<dbReference type="Pfam" id="PF13646">
    <property type="entry name" value="HEAT_2"/>
    <property type="match status" value="1"/>
</dbReference>
<dbReference type="Gene3D" id="1.25.10.10">
    <property type="entry name" value="Leucine-rich Repeat Variant"/>
    <property type="match status" value="1"/>
</dbReference>
<proteinExistence type="predicted"/>
<sequence>MSDLASSRPSPDEPSDRALDPGTGGGHAPWTAESRSADPRGAEARNTEARNTEARNTEAWSAEPWTTDPWQIGTGTAQPGAGQVGAGPDGDAYATDPLADVIADLADLADPAAAAAAAEAAAAARAAPVDDVEPTARTISALLADATTSPAELADAVAWCYDDEALPLLLPLIHHFDARVRRAVAQALPSVLGEAAPDDTVRALLVLSNDPDDDVRDWACFALGTQLSEVDAPVLRDALVVRLDDAHDDTRCEALLGLARRRDERILPVLQERLARDNVFSLEIDAAGALGHPSLHTLVRGHLSGWDDDVVARVCAALRLTDPDGVGDDLLDGLAEWFTGGAPHASDEDRYWWSVTLQLLEHAEYRAPEIAEQVHTRLAGEARATSLMLGSRLAQLAGDHGWWRWSPTY</sequence>
<dbReference type="SUPFAM" id="SSF48371">
    <property type="entry name" value="ARM repeat"/>
    <property type="match status" value="1"/>
</dbReference>
<gene>
    <name evidence="2" type="ORF">Dsi01nite_022220</name>
</gene>
<feature type="compositionally biased region" description="Basic and acidic residues" evidence="1">
    <location>
        <begin position="10"/>
        <end position="19"/>
    </location>
</feature>
<keyword evidence="3" id="KW-1185">Reference proteome</keyword>
<dbReference type="InterPro" id="IPR011989">
    <property type="entry name" value="ARM-like"/>
</dbReference>
<dbReference type="EMBL" id="BONQ01000033">
    <property type="protein sequence ID" value="GIG44181.1"/>
    <property type="molecule type" value="Genomic_DNA"/>
</dbReference>
<reference evidence="2" key="1">
    <citation type="submission" date="2021-01" db="EMBL/GenBank/DDBJ databases">
        <title>Whole genome shotgun sequence of Dactylosporangium siamense NBRC 106093.</title>
        <authorList>
            <person name="Komaki H."/>
            <person name="Tamura T."/>
        </authorList>
    </citation>
    <scope>NUCLEOTIDE SEQUENCE</scope>
    <source>
        <strain evidence="2">NBRC 106093</strain>
    </source>
</reference>
<feature type="compositionally biased region" description="Basic and acidic residues" evidence="1">
    <location>
        <begin position="35"/>
        <end position="56"/>
    </location>
</feature>
<accession>A0A919PJ46</accession>
<organism evidence="2 3">
    <name type="scientific">Dactylosporangium siamense</name>
    <dbReference type="NCBI Taxonomy" id="685454"/>
    <lineage>
        <taxon>Bacteria</taxon>
        <taxon>Bacillati</taxon>
        <taxon>Actinomycetota</taxon>
        <taxon>Actinomycetes</taxon>
        <taxon>Micromonosporales</taxon>
        <taxon>Micromonosporaceae</taxon>
        <taxon>Dactylosporangium</taxon>
    </lineage>
</organism>
<dbReference type="RefSeq" id="WP_203846025.1">
    <property type="nucleotide sequence ID" value="NZ_BAAAVW010000001.1"/>
</dbReference>
<evidence type="ECO:0000256" key="1">
    <source>
        <dbReference type="SAM" id="MobiDB-lite"/>
    </source>
</evidence>
<dbReference type="Proteomes" id="UP000660611">
    <property type="component" value="Unassembled WGS sequence"/>
</dbReference>
<dbReference type="AlphaFoldDB" id="A0A919PJ46"/>
<evidence type="ECO:0000313" key="2">
    <source>
        <dbReference type="EMBL" id="GIG44181.1"/>
    </source>
</evidence>
<comment type="caution">
    <text evidence="2">The sequence shown here is derived from an EMBL/GenBank/DDBJ whole genome shotgun (WGS) entry which is preliminary data.</text>
</comment>